<evidence type="ECO:0000313" key="4">
    <source>
        <dbReference type="Proteomes" id="UP000326336"/>
    </source>
</evidence>
<evidence type="ECO:0000256" key="1">
    <source>
        <dbReference type="SAM" id="MobiDB-lite"/>
    </source>
</evidence>
<proteinExistence type="predicted"/>
<keyword evidence="2" id="KW-0812">Transmembrane</keyword>
<organism evidence="3 4">
    <name type="scientific">Bifidobacterium jacchi</name>
    <dbReference type="NCBI Taxonomy" id="2490545"/>
    <lineage>
        <taxon>Bacteria</taxon>
        <taxon>Bacillati</taxon>
        <taxon>Actinomycetota</taxon>
        <taxon>Actinomycetes</taxon>
        <taxon>Bifidobacteriales</taxon>
        <taxon>Bifidobacteriaceae</taxon>
        <taxon>Bifidobacterium</taxon>
    </lineage>
</organism>
<dbReference type="OrthoDB" id="3233348at2"/>
<dbReference type="Proteomes" id="UP000326336">
    <property type="component" value="Unassembled WGS sequence"/>
</dbReference>
<evidence type="ECO:0000256" key="2">
    <source>
        <dbReference type="SAM" id="Phobius"/>
    </source>
</evidence>
<evidence type="ECO:0008006" key="5">
    <source>
        <dbReference type="Google" id="ProtNLM"/>
    </source>
</evidence>
<keyword evidence="2" id="KW-1133">Transmembrane helix</keyword>
<gene>
    <name evidence="3" type="ORF">EHS19_09140</name>
</gene>
<feature type="region of interest" description="Disordered" evidence="1">
    <location>
        <begin position="356"/>
        <end position="393"/>
    </location>
</feature>
<dbReference type="AlphaFoldDB" id="A0A5N5RDV6"/>
<dbReference type="EMBL" id="RQSP01000044">
    <property type="protein sequence ID" value="KAB5605448.1"/>
    <property type="molecule type" value="Genomic_DNA"/>
</dbReference>
<accession>A0A5N5RDV6</accession>
<feature type="compositionally biased region" description="Basic and acidic residues" evidence="1">
    <location>
        <begin position="360"/>
        <end position="383"/>
    </location>
</feature>
<dbReference type="Gene3D" id="3.30.565.10">
    <property type="entry name" value="Histidine kinase-like ATPase, C-terminal domain"/>
    <property type="match status" value="1"/>
</dbReference>
<sequence>MIGKVRHAWVSDRTRMLYMVLSALCLVYFLLQWLNTDGMSAADTVQFAVIALLTALLPLRPCVVAVMLLLADAVMVFAPFSDMGFIPGLAPMLLAAAALGVQWGSLWTGGVAVAVTEFAAAVQSVADFSFNDVLYAAISAAASLAPLSIAWAIGALVRWARFEEAERIKAQTAVARREKHLHILHVLHDSVANDLVYAVTQCRAVRSAIAASQSVSVDADMRIDEIITVLERCLTQMRQQIIVPTKNELLGIAQGEERLEETPIATAAASYRRSDLAPALFDLEQVMREMGRRLRGLGFEGEPQISGHVAACDEDTLRFVADAVREFGGNMAKYGRPGAYSLAVDMQRDGGVSISASNPMHDDAARSDVDGVDGVDDRGDVRPEASSSGSGLAVLAKEAGRRGGFLSCSAEDDEWTAYVSVPSAAAAAAIGSDEANDDHGYQQRAES</sequence>
<keyword evidence="4" id="KW-1185">Reference proteome</keyword>
<feature type="transmembrane region" description="Helical" evidence="2">
    <location>
        <begin position="16"/>
        <end position="35"/>
    </location>
</feature>
<evidence type="ECO:0000313" key="3">
    <source>
        <dbReference type="EMBL" id="KAB5605448.1"/>
    </source>
</evidence>
<keyword evidence="2" id="KW-0472">Membrane</keyword>
<feature type="transmembrane region" description="Helical" evidence="2">
    <location>
        <begin position="133"/>
        <end position="157"/>
    </location>
</feature>
<protein>
    <recommendedName>
        <fullName evidence="5">Histidine kinase</fullName>
    </recommendedName>
</protein>
<feature type="transmembrane region" description="Helical" evidence="2">
    <location>
        <begin position="47"/>
        <end position="71"/>
    </location>
</feature>
<reference evidence="3 4" key="1">
    <citation type="journal article" date="2019" name="Int. J. Syst. Evol. Microbiol.">
        <title>Bifidobacterium jacchi sp. nov., isolated from the faeces of a baby common marmoset (Callithrix jacchus).</title>
        <authorList>
            <person name="Modesto M."/>
            <person name="Watanabe K."/>
            <person name="Arita M."/>
            <person name="Satti M."/>
            <person name="Oki K."/>
            <person name="Sciavilla P."/>
            <person name="Patavino C."/>
            <person name="Camma C."/>
            <person name="Michelini S."/>
            <person name="Sgorbati B."/>
            <person name="Mattarelli P."/>
        </authorList>
    </citation>
    <scope>NUCLEOTIDE SEQUENCE [LARGE SCALE GENOMIC DNA]</scope>
    <source>
        <strain evidence="3 4">MRM 9.3</strain>
    </source>
</reference>
<comment type="caution">
    <text evidence="3">The sequence shown here is derived from an EMBL/GenBank/DDBJ whole genome shotgun (WGS) entry which is preliminary data.</text>
</comment>
<dbReference type="InterPro" id="IPR036890">
    <property type="entry name" value="HATPase_C_sf"/>
</dbReference>
<name>A0A5N5RDV6_9BIFI</name>
<dbReference type="RefSeq" id="WP_151917444.1">
    <property type="nucleotide sequence ID" value="NZ_RQSP01000044.1"/>
</dbReference>
<feature type="transmembrane region" description="Helical" evidence="2">
    <location>
        <begin position="83"/>
        <end position="103"/>
    </location>
</feature>